<dbReference type="RefSeq" id="WP_126598316.1">
    <property type="nucleotide sequence ID" value="NZ_LR134510.1"/>
</dbReference>
<reference evidence="1 2" key="1">
    <citation type="submission" date="2018-12" db="EMBL/GenBank/DDBJ databases">
        <authorList>
            <consortium name="Pathogen Informatics"/>
        </authorList>
    </citation>
    <scope>NUCLEOTIDE SEQUENCE [LARGE SCALE GENOMIC DNA]</scope>
    <source>
        <strain evidence="1 2">NCTC12871</strain>
    </source>
</reference>
<dbReference type="AlphaFoldDB" id="A0A448TSS8"/>
<protein>
    <submittedName>
        <fullName evidence="1">Flp operon protein C</fullName>
    </submittedName>
</protein>
<dbReference type="OrthoDB" id="5675798at2"/>
<proteinExistence type="predicted"/>
<dbReference type="KEGG" id="adp:NCTC12871_00289"/>
<organism evidence="1 2">
    <name type="scientific">Actinobacillus delphinicola</name>
    <dbReference type="NCBI Taxonomy" id="51161"/>
    <lineage>
        <taxon>Bacteria</taxon>
        <taxon>Pseudomonadati</taxon>
        <taxon>Pseudomonadota</taxon>
        <taxon>Gammaproteobacteria</taxon>
        <taxon>Pasteurellales</taxon>
        <taxon>Pasteurellaceae</taxon>
        <taxon>Actinobacillus</taxon>
    </lineage>
</organism>
<evidence type="ECO:0000313" key="2">
    <source>
        <dbReference type="Proteomes" id="UP000279799"/>
    </source>
</evidence>
<evidence type="ECO:0000313" key="1">
    <source>
        <dbReference type="EMBL" id="VEJ08871.1"/>
    </source>
</evidence>
<keyword evidence="2" id="KW-1185">Reference proteome</keyword>
<dbReference type="EMBL" id="LR134510">
    <property type="protein sequence ID" value="VEJ08871.1"/>
    <property type="molecule type" value="Genomic_DNA"/>
</dbReference>
<dbReference type="Proteomes" id="UP000279799">
    <property type="component" value="Chromosome"/>
</dbReference>
<sequence length="258" mass="28522">MNYRLLFIISFLILGVGVVGLVVMNKSHDDERAEIRHQEQVVAQKPVYRNVVLETAVATKDLAKGTVLQVGDYKVTTKTYSIPVKADEKKAIPQIVFNIRPDLDQTDNGTLSAFLLTENVTKGSMIDPKVLISPKSDDYIVANLDPNKDIAYTLTIPLDQSYLLTTLKTGAHVSLFGQFYRDNKSNLVKVLDYLQVLRIDKPNAKSNSGIAGRIVLKMTLKQLKQLYRLESGISLVALPAAAPAAVNSESLLIRQLRG</sequence>
<name>A0A448TSS8_9PAST</name>
<gene>
    <name evidence="1" type="ORF">NCTC12871_00289</name>
</gene>
<accession>A0A448TSS8</accession>